<evidence type="ECO:0000256" key="3">
    <source>
        <dbReference type="PROSITE-ProRule" id="PRU10133"/>
    </source>
</evidence>
<dbReference type="EMBL" id="JBICBT010000479">
    <property type="protein sequence ID" value="KAL3112212.1"/>
    <property type="molecule type" value="Genomic_DNA"/>
</dbReference>
<feature type="compositionally biased region" description="Low complexity" evidence="4">
    <location>
        <begin position="86"/>
        <end position="107"/>
    </location>
</feature>
<dbReference type="SUPFAM" id="SSF54495">
    <property type="entry name" value="UBC-like"/>
    <property type="match status" value="1"/>
</dbReference>
<dbReference type="PANTHER" id="PTHR24067">
    <property type="entry name" value="UBIQUITIN-CONJUGATING ENZYME E2"/>
    <property type="match status" value="1"/>
</dbReference>
<organism evidence="6 7">
    <name type="scientific">Heterodera trifolii</name>
    <dbReference type="NCBI Taxonomy" id="157864"/>
    <lineage>
        <taxon>Eukaryota</taxon>
        <taxon>Metazoa</taxon>
        <taxon>Ecdysozoa</taxon>
        <taxon>Nematoda</taxon>
        <taxon>Chromadorea</taxon>
        <taxon>Rhabditida</taxon>
        <taxon>Tylenchina</taxon>
        <taxon>Tylenchomorpha</taxon>
        <taxon>Tylenchoidea</taxon>
        <taxon>Heteroderidae</taxon>
        <taxon>Heteroderinae</taxon>
        <taxon>Heterodera</taxon>
    </lineage>
</organism>
<feature type="domain" description="UBC core" evidence="5">
    <location>
        <begin position="118"/>
        <end position="279"/>
    </location>
</feature>
<keyword evidence="1" id="KW-0808">Transferase</keyword>
<name>A0ABD2LBC7_9BILA</name>
<accession>A0ABD2LBC7</accession>
<feature type="region of interest" description="Disordered" evidence="4">
    <location>
        <begin position="84"/>
        <end position="120"/>
    </location>
</feature>
<evidence type="ECO:0000256" key="1">
    <source>
        <dbReference type="ARBA" id="ARBA00022679"/>
    </source>
</evidence>
<feature type="compositionally biased region" description="Polar residues" evidence="4">
    <location>
        <begin position="284"/>
        <end position="293"/>
    </location>
</feature>
<dbReference type="AlphaFoldDB" id="A0ABD2LBC7"/>
<feature type="compositionally biased region" description="Low complexity" evidence="4">
    <location>
        <begin position="426"/>
        <end position="435"/>
    </location>
</feature>
<evidence type="ECO:0000256" key="4">
    <source>
        <dbReference type="SAM" id="MobiDB-lite"/>
    </source>
</evidence>
<dbReference type="GO" id="GO:0016740">
    <property type="term" value="F:transferase activity"/>
    <property type="evidence" value="ECO:0007669"/>
    <property type="project" value="UniProtKB-KW"/>
</dbReference>
<dbReference type="InterPro" id="IPR050113">
    <property type="entry name" value="Ub_conjugating_enzyme"/>
</dbReference>
<dbReference type="GO" id="GO:0032446">
    <property type="term" value="P:protein modification by small protein conjugation"/>
    <property type="evidence" value="ECO:0007669"/>
    <property type="project" value="UniProtKB-ARBA"/>
</dbReference>
<reference evidence="6 7" key="1">
    <citation type="submission" date="2024-10" db="EMBL/GenBank/DDBJ databases">
        <authorList>
            <person name="Kim D."/>
        </authorList>
    </citation>
    <scope>NUCLEOTIDE SEQUENCE [LARGE SCALE GENOMIC DNA]</scope>
    <source>
        <strain evidence="6">BH-2024</strain>
    </source>
</reference>
<keyword evidence="7" id="KW-1185">Reference proteome</keyword>
<dbReference type="InterPro" id="IPR023313">
    <property type="entry name" value="UBQ-conjugating_AS"/>
</dbReference>
<dbReference type="InterPro" id="IPR016135">
    <property type="entry name" value="UBQ-conjugating_enzyme/RWD"/>
</dbReference>
<feature type="compositionally biased region" description="Low complexity" evidence="4">
    <location>
        <begin position="322"/>
        <end position="417"/>
    </location>
</feature>
<evidence type="ECO:0000313" key="6">
    <source>
        <dbReference type="EMBL" id="KAL3112212.1"/>
    </source>
</evidence>
<sequence length="435" mass="48466">MCISIRCFRHFLFIAAELVEIDAILHHLASTLFPSFAVGAVTPPFPFSAFLLQLTSLSVLLFCTTRFLCCVHCADDHNDSDRLQMTRTSRSSSSSNRSRGRTTTTTTRRSHRSSSRESPRSVLMRQLEMLLQNSNANNGFRACLNDGNIFKWRVFIDGPPETPYAGCTFTALLKFPASFPSYPPTMTFLTDILHPNIDTSGKVCISILHPPGIDPLGYEQASERWNCDRTVESILVSIQLLLAEPNFNSPANVDAAVLFRSDPARYREEVRRRVEMEIAAPTQPEGQGTTQPPEGQRAQPPEVQETQAADEQRAQPPEEQRAQPPEQQGTTQPPEEQRAQPPEQQGTTQAAEEQGTQPPEEQRAQPPEQQGTTQPPEEQRAQPPEQQGTTQPPEEQRAQPPEQQGTTQPPEEQGTQPPATPPPEGPQQETGEWYI</sequence>
<proteinExistence type="predicted"/>
<protein>
    <recommendedName>
        <fullName evidence="5">UBC core domain-containing protein</fullName>
    </recommendedName>
</protein>
<evidence type="ECO:0000313" key="7">
    <source>
        <dbReference type="Proteomes" id="UP001620626"/>
    </source>
</evidence>
<evidence type="ECO:0000259" key="5">
    <source>
        <dbReference type="PROSITE" id="PS50127"/>
    </source>
</evidence>
<keyword evidence="2" id="KW-0833">Ubl conjugation pathway</keyword>
<dbReference type="InterPro" id="IPR000608">
    <property type="entry name" value="UBC"/>
</dbReference>
<evidence type="ECO:0000256" key="2">
    <source>
        <dbReference type="ARBA" id="ARBA00022786"/>
    </source>
</evidence>
<dbReference type="Pfam" id="PF00179">
    <property type="entry name" value="UQ_con"/>
    <property type="match status" value="1"/>
</dbReference>
<comment type="caution">
    <text evidence="6">The sequence shown here is derived from an EMBL/GenBank/DDBJ whole genome shotgun (WGS) entry which is preliminary data.</text>
</comment>
<dbReference type="SMART" id="SM00212">
    <property type="entry name" value="UBCc"/>
    <property type="match status" value="1"/>
</dbReference>
<gene>
    <name evidence="6" type="ORF">niasHT_016985</name>
</gene>
<dbReference type="PROSITE" id="PS50127">
    <property type="entry name" value="UBC_2"/>
    <property type="match status" value="1"/>
</dbReference>
<dbReference type="Proteomes" id="UP001620626">
    <property type="component" value="Unassembled WGS sequence"/>
</dbReference>
<feature type="active site" description="Glycyl thioester intermediate" evidence="3">
    <location>
        <position position="204"/>
    </location>
</feature>
<feature type="compositionally biased region" description="Basic and acidic residues" evidence="4">
    <location>
        <begin position="310"/>
        <end position="321"/>
    </location>
</feature>
<feature type="region of interest" description="Disordered" evidence="4">
    <location>
        <begin position="277"/>
        <end position="435"/>
    </location>
</feature>
<dbReference type="PROSITE" id="PS00183">
    <property type="entry name" value="UBC_1"/>
    <property type="match status" value="1"/>
</dbReference>
<dbReference type="Gene3D" id="3.10.110.10">
    <property type="entry name" value="Ubiquitin Conjugating Enzyme"/>
    <property type="match status" value="1"/>
</dbReference>